<reference evidence="1" key="2">
    <citation type="submission" date="2014-01" db="EMBL/GenBank/DDBJ databases">
        <title>Evolution of pathogenesis and genome organization in the Tremellales.</title>
        <authorList>
            <person name="Cuomo C."/>
            <person name="Litvintseva A."/>
            <person name="Heitman J."/>
            <person name="Chen Y."/>
            <person name="Sun S."/>
            <person name="Springer D."/>
            <person name="Dromer F."/>
            <person name="Young S."/>
            <person name="Zeng Q."/>
            <person name="Chapman S."/>
            <person name="Gujja S."/>
            <person name="Saif S."/>
            <person name="Birren B."/>
        </authorList>
    </citation>
    <scope>NUCLEOTIDE SEQUENCE</scope>
    <source>
        <strain evidence="1">CBS 10118</strain>
    </source>
</reference>
<organism evidence="1">
    <name type="scientific">Kwoniella bestiolae CBS 10118</name>
    <dbReference type="NCBI Taxonomy" id="1296100"/>
    <lineage>
        <taxon>Eukaryota</taxon>
        <taxon>Fungi</taxon>
        <taxon>Dikarya</taxon>
        <taxon>Basidiomycota</taxon>
        <taxon>Agaricomycotina</taxon>
        <taxon>Tremellomycetes</taxon>
        <taxon>Tremellales</taxon>
        <taxon>Cryptococcaceae</taxon>
        <taxon>Kwoniella</taxon>
    </lineage>
</organism>
<dbReference type="VEuPathDB" id="FungiDB:I302_06936"/>
<name>A0A1B9FYW8_9TREE</name>
<reference evidence="1" key="1">
    <citation type="submission" date="2013-07" db="EMBL/GenBank/DDBJ databases">
        <title>The Genome Sequence of Cryptococcus bestiolae CBS10118.</title>
        <authorList>
            <consortium name="The Broad Institute Genome Sequencing Platform"/>
            <person name="Cuomo C."/>
            <person name="Litvintseva A."/>
            <person name="Chen Y."/>
            <person name="Heitman J."/>
            <person name="Sun S."/>
            <person name="Springer D."/>
            <person name="Dromer F."/>
            <person name="Young S.K."/>
            <person name="Zeng Q."/>
            <person name="Gargeya S."/>
            <person name="Fitzgerald M."/>
            <person name="Abouelleil A."/>
            <person name="Alvarado L."/>
            <person name="Berlin A.M."/>
            <person name="Chapman S.B."/>
            <person name="Dewar J."/>
            <person name="Goldberg J."/>
            <person name="Griggs A."/>
            <person name="Gujja S."/>
            <person name="Hansen M."/>
            <person name="Howarth C."/>
            <person name="Imamovic A."/>
            <person name="Larimer J."/>
            <person name="McCowan C."/>
            <person name="Murphy C."/>
            <person name="Pearson M."/>
            <person name="Priest M."/>
            <person name="Roberts A."/>
            <person name="Saif S."/>
            <person name="Shea T."/>
            <person name="Sykes S."/>
            <person name="Wortman J."/>
            <person name="Nusbaum C."/>
            <person name="Birren B."/>
        </authorList>
    </citation>
    <scope>NUCLEOTIDE SEQUENCE [LARGE SCALE GENOMIC DNA]</scope>
    <source>
        <strain evidence="1">CBS 10118</strain>
    </source>
</reference>
<dbReference type="AlphaFoldDB" id="A0A1B9FYW8"/>
<accession>A0A1B9FYW8</accession>
<evidence type="ECO:0000313" key="1">
    <source>
        <dbReference type="EMBL" id="OCF23950.1"/>
    </source>
</evidence>
<gene>
    <name evidence="1" type="ORF">I302_06936</name>
</gene>
<dbReference type="EMBL" id="KI894023">
    <property type="protein sequence ID" value="OCF23950.1"/>
    <property type="molecule type" value="Genomic_DNA"/>
</dbReference>
<proteinExistence type="predicted"/>
<protein>
    <submittedName>
        <fullName evidence="1">Uncharacterized protein</fullName>
    </submittedName>
</protein>
<sequence>MPYPVPNITIVSAVTRSASDAALDLKLEGTFSVPSGDLVHPVHSVTFDEIQLDQDGDQNDRLCQAASVEEMKILSKDVVSRAFSLPATRRFEMWYGHLVRRPETGTEFFVPASEDGHGCRDEHANELQVEGMHNMIRNASQTGGSGSVLLECSLLVPENFSAYNKTRAPVILLSNGVDISSTSQSSCDY</sequence>